<dbReference type="EMBL" id="UYSU01034706">
    <property type="protein sequence ID" value="VDL94912.1"/>
    <property type="molecule type" value="Genomic_DNA"/>
</dbReference>
<dbReference type="Pfam" id="PF14529">
    <property type="entry name" value="Exo_endo_phos_2"/>
    <property type="match status" value="1"/>
</dbReference>
<dbReference type="GO" id="GO:0007508">
    <property type="term" value="P:larval heart development"/>
    <property type="evidence" value="ECO:0007669"/>
    <property type="project" value="TreeGrafter"/>
</dbReference>
<dbReference type="CDD" id="cd01650">
    <property type="entry name" value="RT_nLTR_like"/>
    <property type="match status" value="1"/>
</dbReference>
<dbReference type="SUPFAM" id="SSF56219">
    <property type="entry name" value="DNase I-like"/>
    <property type="match status" value="1"/>
</dbReference>
<dbReference type="InterPro" id="IPR005135">
    <property type="entry name" value="Endo/exonuclease/phosphatase"/>
</dbReference>
<protein>
    <recommendedName>
        <fullName evidence="1">Reverse transcriptase domain-containing protein</fullName>
    </recommendedName>
</protein>
<feature type="domain" description="Reverse transcriptase" evidence="1">
    <location>
        <begin position="355"/>
        <end position="510"/>
    </location>
</feature>
<name>A0A3P7C9T7_SCHSO</name>
<keyword evidence="3" id="KW-1185">Reference proteome</keyword>
<reference evidence="2 3" key="1">
    <citation type="submission" date="2018-11" db="EMBL/GenBank/DDBJ databases">
        <authorList>
            <consortium name="Pathogen Informatics"/>
        </authorList>
    </citation>
    <scope>NUCLEOTIDE SEQUENCE [LARGE SCALE GENOMIC DNA]</scope>
    <source>
        <strain evidence="2 3">NST_G2</strain>
    </source>
</reference>
<dbReference type="OrthoDB" id="9390935at2759"/>
<dbReference type="InterPro" id="IPR043502">
    <property type="entry name" value="DNA/RNA_pol_sf"/>
</dbReference>
<dbReference type="GO" id="GO:0003824">
    <property type="term" value="F:catalytic activity"/>
    <property type="evidence" value="ECO:0007669"/>
    <property type="project" value="InterPro"/>
</dbReference>
<dbReference type="Proteomes" id="UP000275846">
    <property type="component" value="Unassembled WGS sequence"/>
</dbReference>
<sequence length="510" mass="58794">MFEYRNPFCGGPTNQMQQSTQNPVLLRKYAKFLEYGLILCECRSKGSDRVGLKHTNKLKCLYTNVQSLLPKLHELKIFVCQTSPDIISITETWLTAKVDDREVAIPGFQLFRKDITGRHGGSVLTYVRYAIWLTIRTPGFQALEILTVYQPPRNDPQSDSRLIYDLESFASRAEVMIMGDFNAPNIDWNMNLTPGSELNFDRCLLEGQQWLTNTLKRELNLKRKLWQTYLREKTAKSLKRYKTQRNRFKGLVYKCTRNKDPIPLLKTDEGVEPCKDEEKAEHLSEFFQSIFTRVANLTADNYSAEEIPTIDSVVIAEPIVLQELLKLDETKSPGHDVIPAKLLKELAVELAKPLSSIAAGRLPPDWKTAWISPIHKSRSRASVNNYRPVSLTSICCKIMERIIKRELMQFLERHHLLSEAQHGFRRGMSGLTNLLYCLERWIRVVDEGNVVHAVYIDFKKAFDSVPHQRLLYKINRIGVRGKLVKWIENFLIGRSQIVRLGDQRSVEVAV</sequence>
<dbReference type="PANTHER" id="PTHR33395">
    <property type="entry name" value="TRANSCRIPTASE, PUTATIVE-RELATED-RELATED"/>
    <property type="match status" value="1"/>
</dbReference>
<evidence type="ECO:0000313" key="2">
    <source>
        <dbReference type="EMBL" id="VDL94912.1"/>
    </source>
</evidence>
<gene>
    <name evidence="2" type="ORF">SSLN_LOCUS8527</name>
</gene>
<accession>A0A3P7C9T7</accession>
<evidence type="ECO:0000259" key="1">
    <source>
        <dbReference type="PROSITE" id="PS50878"/>
    </source>
</evidence>
<organism evidence="2 3">
    <name type="scientific">Schistocephalus solidus</name>
    <name type="common">Tapeworm</name>
    <dbReference type="NCBI Taxonomy" id="70667"/>
    <lineage>
        <taxon>Eukaryota</taxon>
        <taxon>Metazoa</taxon>
        <taxon>Spiralia</taxon>
        <taxon>Lophotrochozoa</taxon>
        <taxon>Platyhelminthes</taxon>
        <taxon>Cestoda</taxon>
        <taxon>Eucestoda</taxon>
        <taxon>Diphyllobothriidea</taxon>
        <taxon>Diphyllobothriidae</taxon>
        <taxon>Schistocephalus</taxon>
    </lineage>
</organism>
<proteinExistence type="predicted"/>
<dbReference type="GO" id="GO:0061343">
    <property type="term" value="P:cell adhesion involved in heart morphogenesis"/>
    <property type="evidence" value="ECO:0007669"/>
    <property type="project" value="TreeGrafter"/>
</dbReference>
<dbReference type="Gene3D" id="3.60.10.10">
    <property type="entry name" value="Endonuclease/exonuclease/phosphatase"/>
    <property type="match status" value="1"/>
</dbReference>
<dbReference type="PANTHER" id="PTHR33395:SF22">
    <property type="entry name" value="REVERSE TRANSCRIPTASE DOMAIN-CONTAINING PROTEIN"/>
    <property type="match status" value="1"/>
</dbReference>
<evidence type="ECO:0000313" key="3">
    <source>
        <dbReference type="Proteomes" id="UP000275846"/>
    </source>
</evidence>
<dbReference type="AlphaFoldDB" id="A0A3P7C9T7"/>
<dbReference type="PROSITE" id="PS50878">
    <property type="entry name" value="RT_POL"/>
    <property type="match status" value="1"/>
</dbReference>
<dbReference type="Pfam" id="PF00078">
    <property type="entry name" value="RVT_1"/>
    <property type="match status" value="1"/>
</dbReference>
<dbReference type="SUPFAM" id="SSF56672">
    <property type="entry name" value="DNA/RNA polymerases"/>
    <property type="match status" value="1"/>
</dbReference>
<dbReference type="InterPro" id="IPR036691">
    <property type="entry name" value="Endo/exonu/phosph_ase_sf"/>
</dbReference>
<dbReference type="GO" id="GO:0031012">
    <property type="term" value="C:extracellular matrix"/>
    <property type="evidence" value="ECO:0007669"/>
    <property type="project" value="TreeGrafter"/>
</dbReference>
<dbReference type="InterPro" id="IPR000477">
    <property type="entry name" value="RT_dom"/>
</dbReference>